<dbReference type="Proteomes" id="UP000664534">
    <property type="component" value="Unassembled WGS sequence"/>
</dbReference>
<dbReference type="InterPro" id="IPR002889">
    <property type="entry name" value="WSC_carb-bd"/>
</dbReference>
<name>A0A8H3EM05_9LECA</name>
<feature type="region of interest" description="Disordered" evidence="1">
    <location>
        <begin position="175"/>
        <end position="207"/>
    </location>
</feature>
<feature type="region of interest" description="Disordered" evidence="1">
    <location>
        <begin position="311"/>
        <end position="339"/>
    </location>
</feature>
<dbReference type="PROSITE" id="PS51212">
    <property type="entry name" value="WSC"/>
    <property type="match status" value="1"/>
</dbReference>
<dbReference type="SMART" id="SM00321">
    <property type="entry name" value="WSC"/>
    <property type="match status" value="1"/>
</dbReference>
<evidence type="ECO:0000313" key="5">
    <source>
        <dbReference type="Proteomes" id="UP000664534"/>
    </source>
</evidence>
<feature type="region of interest" description="Disordered" evidence="1">
    <location>
        <begin position="481"/>
        <end position="517"/>
    </location>
</feature>
<dbReference type="Pfam" id="PF01822">
    <property type="entry name" value="WSC"/>
    <property type="match status" value="1"/>
</dbReference>
<feature type="transmembrane region" description="Helical" evidence="2">
    <location>
        <begin position="346"/>
        <end position="372"/>
    </location>
</feature>
<organism evidence="4 5">
    <name type="scientific">Imshaugia aleurites</name>
    <dbReference type="NCBI Taxonomy" id="172621"/>
    <lineage>
        <taxon>Eukaryota</taxon>
        <taxon>Fungi</taxon>
        <taxon>Dikarya</taxon>
        <taxon>Ascomycota</taxon>
        <taxon>Pezizomycotina</taxon>
        <taxon>Lecanoromycetes</taxon>
        <taxon>OSLEUM clade</taxon>
        <taxon>Lecanoromycetidae</taxon>
        <taxon>Lecanorales</taxon>
        <taxon>Lecanorineae</taxon>
        <taxon>Parmeliaceae</taxon>
        <taxon>Imshaugia</taxon>
    </lineage>
</organism>
<feature type="compositionally biased region" description="Low complexity" evidence="1">
    <location>
        <begin position="328"/>
        <end position="339"/>
    </location>
</feature>
<comment type="caution">
    <text evidence="4">The sequence shown here is derived from an EMBL/GenBank/DDBJ whole genome shotgun (WGS) entry which is preliminary data.</text>
</comment>
<dbReference type="PANTHER" id="PTHR43662:SF12">
    <property type="entry name" value="DUF1996 DOMAIN-CONTAINING PROTEIN-RELATED"/>
    <property type="match status" value="1"/>
</dbReference>
<sequence>MAMAIVFLHYASAENQTSTFIIPDMLFQDPEPMTFYGQMSISSSTTYYTVDCKPNQKKLDFWPLESDCISYSFSASSGTTQYLIPNIELSISYQGVLSTVATRLQNFTQTLTVNCGPLESFRTSINCTNISLYNNEDKNDHSIISPAFVTQSTIYAASSTYPVIFTDPNAAATAAAPQNSLASPTTPPSTTRRQTDEPTITPPSTTPAYLPSGWAYSGCYNDDPTARVLSLWQTSNPNMTVQTCVWSCYELGYSISGLEFREECFCSNSINNGGSLAQWDWECDLPCRGNKEETCGAGNRLSIYSNGTVKTNQSEAMQTSRPTSRPNATDSTTAPSSTSACSRKQIPIATVVAAVIGVAAGIAITIALVYCVRRRIMSKRIRSESQLQTRPLVERKLTWEEFVKGVEEYYVRNDQSTMPHNEGNGSGLGLKSTQLSYRPSIPELREEYKRLLRMNQQSFNASLGSSRIDVASPATNLRPQRAPAQAHLGPPMSILKRSTPTDSASMVQGRSGNVDEQGLRVPATKKLGLAKKGVRFGVNQIREFGRSPLVGHGSESGKSS</sequence>
<reference evidence="4" key="1">
    <citation type="submission" date="2021-03" db="EMBL/GenBank/DDBJ databases">
        <authorList>
            <person name="Tagirdzhanova G."/>
        </authorList>
    </citation>
    <scope>NUCLEOTIDE SEQUENCE</scope>
</reference>
<keyword evidence="2" id="KW-0472">Membrane</keyword>
<keyword evidence="5" id="KW-1185">Reference proteome</keyword>
<dbReference type="OrthoDB" id="5379860at2759"/>
<dbReference type="AlphaFoldDB" id="A0A8H3EM05"/>
<evidence type="ECO:0000259" key="3">
    <source>
        <dbReference type="PROSITE" id="PS51212"/>
    </source>
</evidence>
<gene>
    <name evidence="4" type="ORF">IMSHALPRED_007615</name>
</gene>
<dbReference type="EMBL" id="CAJPDT010000005">
    <property type="protein sequence ID" value="CAF9909121.1"/>
    <property type="molecule type" value="Genomic_DNA"/>
</dbReference>
<proteinExistence type="predicted"/>
<keyword evidence="2" id="KW-0812">Transmembrane</keyword>
<feature type="compositionally biased region" description="Polar residues" evidence="1">
    <location>
        <begin position="311"/>
        <end position="327"/>
    </location>
</feature>
<protein>
    <recommendedName>
        <fullName evidence="3">WSC domain-containing protein</fullName>
    </recommendedName>
</protein>
<evidence type="ECO:0000313" key="4">
    <source>
        <dbReference type="EMBL" id="CAF9909121.1"/>
    </source>
</evidence>
<evidence type="ECO:0000256" key="2">
    <source>
        <dbReference type="SAM" id="Phobius"/>
    </source>
</evidence>
<accession>A0A8H3EM05</accession>
<keyword evidence="2" id="KW-1133">Transmembrane helix</keyword>
<feature type="compositionally biased region" description="Polar residues" evidence="1">
    <location>
        <begin position="496"/>
        <end position="511"/>
    </location>
</feature>
<evidence type="ECO:0000256" key="1">
    <source>
        <dbReference type="SAM" id="MobiDB-lite"/>
    </source>
</evidence>
<dbReference type="PANTHER" id="PTHR43662">
    <property type="match status" value="1"/>
</dbReference>
<feature type="domain" description="WSC" evidence="3">
    <location>
        <begin position="213"/>
        <end position="307"/>
    </location>
</feature>